<sequence>MSASPETVPAVVLSVEDRPVVEPPAPPSRITGVVRIARVAWGLTRIARRPLAAPLALAAGPLARIVAHDGGPVAVLRAGGRDVGVEEVASAALGDRLLVLVPPPGSDERVWEEGSETTGATYADRLAALLGWEAVHVRVAAGAGEVESAVALSALLQRVVDAWPVPPVRLTLLAYGAGGLLARHALGITTTGPLVWQSLATELVALGTPSYAVTSGPVSGGLGRRIDEQLAGIAVVDEALVALPPRDDVDYVLVSDSSLQRPNRVGRVIGDLLWWRHKGWGRARKVRDLFPTGERLTVSTGTAPLANHPEIHSALLRWLA</sequence>
<name>A0ABV3SZ86_9ACTN</name>
<protein>
    <recommendedName>
        <fullName evidence="3">Alpha/beta hydrolase</fullName>
    </recommendedName>
</protein>
<accession>A0ABV3SZ86</accession>
<reference evidence="1 2" key="1">
    <citation type="submission" date="2024-07" db="EMBL/GenBank/DDBJ databases">
        <authorList>
            <person name="Lee S."/>
            <person name="Kang M."/>
        </authorList>
    </citation>
    <scope>NUCLEOTIDE SEQUENCE [LARGE SCALE GENOMIC DNA]</scope>
    <source>
        <strain evidence="1 2">DS6</strain>
    </source>
</reference>
<evidence type="ECO:0000313" key="1">
    <source>
        <dbReference type="EMBL" id="MEX0428257.1"/>
    </source>
</evidence>
<proteinExistence type="predicted"/>
<evidence type="ECO:0000313" key="2">
    <source>
        <dbReference type="Proteomes" id="UP001556631"/>
    </source>
</evidence>
<keyword evidence="2" id="KW-1185">Reference proteome</keyword>
<comment type="caution">
    <text evidence="1">The sequence shown here is derived from an EMBL/GenBank/DDBJ whole genome shotgun (WGS) entry which is preliminary data.</text>
</comment>
<evidence type="ECO:0008006" key="3">
    <source>
        <dbReference type="Google" id="ProtNLM"/>
    </source>
</evidence>
<dbReference type="Proteomes" id="UP001556631">
    <property type="component" value="Unassembled WGS sequence"/>
</dbReference>
<organism evidence="1 2">
    <name type="scientific">Nocardioides eburneus</name>
    <dbReference type="NCBI Taxonomy" id="3231482"/>
    <lineage>
        <taxon>Bacteria</taxon>
        <taxon>Bacillati</taxon>
        <taxon>Actinomycetota</taxon>
        <taxon>Actinomycetes</taxon>
        <taxon>Propionibacteriales</taxon>
        <taxon>Nocardioidaceae</taxon>
        <taxon>Nocardioides</taxon>
    </lineage>
</organism>
<dbReference type="RefSeq" id="WP_367994226.1">
    <property type="nucleotide sequence ID" value="NZ_JBFPJR010000018.1"/>
</dbReference>
<gene>
    <name evidence="1" type="ORF">AB3X52_11565</name>
</gene>
<dbReference type="EMBL" id="JBFPJR010000018">
    <property type="protein sequence ID" value="MEX0428257.1"/>
    <property type="molecule type" value="Genomic_DNA"/>
</dbReference>